<sequence>MFRFDKPLRYSFVLLRVVSAFCAFAVLMSAAPRPVFAQEPNVQELPTPSRIGMVSGTASFWRPGAENWSPAQVNTALAAGDALYTAAAATLEVQVGARAYVRMAQNTMLTLLGNEPGLQQFKVTSGIAAFDLRGLPAGRSVEIDTPSAAFNIDSAGYYRLEITDSTTHFVVRRGGEATVTLPDGDSRLIAPSQEAVIEAGGDGNVETYVAPDTDTWDQWNYTRTDDLTEAISNRYVSPEVYGTDDLDHNGNWRVTPDYGPVWVPNGMAPDWAPYSSGSWVWDPVYAWTWVDTAPWGWAPYHYGRWVNISGFWAWAPGPRHHHPIYAPALVAFFNGSGGGLQIGFGGAAVSWVALGWGEPCLPWWGQRSFVGRPWWGGWAGPRVVNNVVIQHNTVINNITNIRYRNINQHNAVIAIPEKEFGHGHIADIRHIEAAHIKDLRPIAGQHPMRPEAVSLAPSAVKSIMPAANVLNRPAVGLHRPPQRWRPLQAERQDNKLQAQQQSSPDKLITVRPQQTGQKTPWARFGQSAGPERNEPRRAPDPPRVETWLPQVPLPQLRQESSTTKPSVPEQARPMPQQQQPSRIIEAPQVQRREQEPARIITVPPPAPVIMQREAPRMPVVASPQAEHSMSPRHEQAPQNAKPEKTTPMPLGEMRQMRREHVERPLESRQQEAPASLPGEPANKLYPRRFQRSEQQR</sequence>
<dbReference type="EMBL" id="CAJQUM010000001">
    <property type="protein sequence ID" value="CAG4883491.1"/>
    <property type="molecule type" value="Genomic_DNA"/>
</dbReference>
<feature type="compositionally biased region" description="Basic and acidic residues" evidence="1">
    <location>
        <begin position="654"/>
        <end position="669"/>
    </location>
</feature>
<dbReference type="AlphaFoldDB" id="A0A916J6V1"/>
<dbReference type="Pfam" id="PF20245">
    <property type="entry name" value="DUF6600"/>
    <property type="match status" value="1"/>
</dbReference>
<organism evidence="3 4">
    <name type="scientific">Georgfuchsia toluolica</name>
    <dbReference type="NCBI Taxonomy" id="424218"/>
    <lineage>
        <taxon>Bacteria</taxon>
        <taxon>Pseudomonadati</taxon>
        <taxon>Pseudomonadota</taxon>
        <taxon>Betaproteobacteria</taxon>
        <taxon>Nitrosomonadales</taxon>
        <taxon>Sterolibacteriaceae</taxon>
        <taxon>Georgfuchsia</taxon>
    </lineage>
</organism>
<reference evidence="3" key="1">
    <citation type="submission" date="2021-04" db="EMBL/GenBank/DDBJ databases">
        <authorList>
            <person name="Hornung B."/>
        </authorList>
    </citation>
    <scope>NUCLEOTIDE SEQUENCE</scope>
    <source>
        <strain evidence="3">G5G6</strain>
    </source>
</reference>
<keyword evidence="2" id="KW-0732">Signal</keyword>
<keyword evidence="4" id="KW-1185">Reference proteome</keyword>
<feature type="region of interest" description="Disordered" evidence="1">
    <location>
        <begin position="490"/>
        <end position="581"/>
    </location>
</feature>
<name>A0A916J6V1_9PROT</name>
<evidence type="ECO:0000256" key="1">
    <source>
        <dbReference type="SAM" id="MobiDB-lite"/>
    </source>
</evidence>
<evidence type="ECO:0008006" key="5">
    <source>
        <dbReference type="Google" id="ProtNLM"/>
    </source>
</evidence>
<proteinExistence type="predicted"/>
<feature type="signal peptide" evidence="2">
    <location>
        <begin position="1"/>
        <end position="25"/>
    </location>
</feature>
<gene>
    <name evidence="3" type="ORF">GTOL_11374</name>
</gene>
<dbReference type="InterPro" id="IPR046535">
    <property type="entry name" value="DUF6600"/>
</dbReference>
<feature type="compositionally biased region" description="Basic and acidic residues" evidence="1">
    <location>
        <begin position="531"/>
        <end position="543"/>
    </location>
</feature>
<dbReference type="Proteomes" id="UP000742786">
    <property type="component" value="Unassembled WGS sequence"/>
</dbReference>
<accession>A0A916J6V1</accession>
<evidence type="ECO:0000256" key="2">
    <source>
        <dbReference type="SAM" id="SignalP"/>
    </source>
</evidence>
<feature type="region of interest" description="Disordered" evidence="1">
    <location>
        <begin position="621"/>
        <end position="696"/>
    </location>
</feature>
<feature type="compositionally biased region" description="Polar residues" evidence="1">
    <location>
        <begin position="495"/>
        <end position="504"/>
    </location>
</feature>
<evidence type="ECO:0000313" key="4">
    <source>
        <dbReference type="Proteomes" id="UP000742786"/>
    </source>
</evidence>
<feature type="chain" id="PRO_5038057797" description="FecR protein domain-containing protein" evidence="2">
    <location>
        <begin position="26"/>
        <end position="696"/>
    </location>
</feature>
<comment type="caution">
    <text evidence="3">The sequence shown here is derived from an EMBL/GenBank/DDBJ whole genome shotgun (WGS) entry which is preliminary data.</text>
</comment>
<evidence type="ECO:0000313" key="3">
    <source>
        <dbReference type="EMBL" id="CAG4883491.1"/>
    </source>
</evidence>
<protein>
    <recommendedName>
        <fullName evidence="5">FecR protein domain-containing protein</fullName>
    </recommendedName>
</protein>